<evidence type="ECO:0000256" key="15">
    <source>
        <dbReference type="ARBA" id="ARBA00063882"/>
    </source>
</evidence>
<evidence type="ECO:0000256" key="13">
    <source>
        <dbReference type="ARBA" id="ARBA00023136"/>
    </source>
</evidence>
<comment type="subunit">
    <text evidence="15">Dimer of heterotrimers each composed of an alpha, a beta and a gamma chain. Alpha and beta are catalytic chains; gamma chains are involved in binding the enzyme complex to the cytoplasmic membrane.</text>
</comment>
<evidence type="ECO:0000256" key="10">
    <source>
        <dbReference type="ARBA" id="ARBA00023002"/>
    </source>
</evidence>
<dbReference type="KEGG" id="adp:NCTC12871_01273"/>
<comment type="catalytic activity">
    <reaction evidence="14">
        <text>nitrate + a quinol = a quinone + nitrite + H2O</text>
        <dbReference type="Rhea" id="RHEA:56144"/>
        <dbReference type="ChEBI" id="CHEBI:15377"/>
        <dbReference type="ChEBI" id="CHEBI:16301"/>
        <dbReference type="ChEBI" id="CHEBI:17632"/>
        <dbReference type="ChEBI" id="CHEBI:24646"/>
        <dbReference type="ChEBI" id="CHEBI:132124"/>
        <dbReference type="EC" id="1.7.5.1"/>
    </reaction>
</comment>
<dbReference type="PANTHER" id="PTHR30598:SF3">
    <property type="entry name" value="RESPIRATORY NITRATE REDUCTASE 1 GAMMA CHAIN"/>
    <property type="match status" value="1"/>
</dbReference>
<evidence type="ECO:0000313" key="19">
    <source>
        <dbReference type="EMBL" id="VEJ09788.1"/>
    </source>
</evidence>
<feature type="transmembrane region" description="Helical" evidence="17">
    <location>
        <begin position="6"/>
        <end position="28"/>
    </location>
</feature>
<keyword evidence="5 16" id="KW-0349">Heme</keyword>
<dbReference type="OrthoDB" id="9788113at2"/>
<keyword evidence="4" id="KW-1003">Cell membrane</keyword>
<feature type="binding site" description="axial binding residue" evidence="16">
    <location>
        <position position="56"/>
    </location>
    <ligand>
        <name>heme b</name>
        <dbReference type="ChEBI" id="CHEBI:60344"/>
        <label>1</label>
    </ligand>
    <ligandPart>
        <name>Fe</name>
        <dbReference type="ChEBI" id="CHEBI:18248"/>
    </ligandPart>
</feature>
<keyword evidence="10 19" id="KW-0560">Oxidoreductase</keyword>
<dbReference type="GO" id="GO:0046872">
    <property type="term" value="F:metal ion binding"/>
    <property type="evidence" value="ECO:0007669"/>
    <property type="project" value="UniProtKB-KW"/>
</dbReference>
<keyword evidence="20" id="KW-1185">Reference proteome</keyword>
<dbReference type="GO" id="GO:0009325">
    <property type="term" value="C:nitrate reductase complex"/>
    <property type="evidence" value="ECO:0007669"/>
    <property type="project" value="InterPro"/>
</dbReference>
<dbReference type="AlphaFoldDB" id="A0A448TV29"/>
<keyword evidence="3" id="KW-0813">Transport</keyword>
<feature type="transmembrane region" description="Helical" evidence="17">
    <location>
        <begin position="183"/>
        <end position="201"/>
    </location>
</feature>
<evidence type="ECO:0000256" key="14">
    <source>
        <dbReference type="ARBA" id="ARBA00048294"/>
    </source>
</evidence>
<proteinExistence type="predicted"/>
<dbReference type="PANTHER" id="PTHR30598">
    <property type="entry name" value="NITRATE REDUCTASE PRIVATE CHAPERONE, REDOX ENZYME MATURATION PROTEIN REMP FAMILY"/>
    <property type="match status" value="1"/>
</dbReference>
<feature type="transmembrane region" description="Helical" evidence="17">
    <location>
        <begin position="49"/>
        <end position="68"/>
    </location>
</feature>
<protein>
    <recommendedName>
        <fullName evidence="2">nitrate reductase (quinone)</fullName>
        <ecNumber evidence="2">1.7.5.1</ecNumber>
    </recommendedName>
</protein>
<dbReference type="NCBIfam" id="TIGR00351">
    <property type="entry name" value="narI"/>
    <property type="match status" value="1"/>
</dbReference>
<feature type="binding site" description="axial binding residue" evidence="16">
    <location>
        <position position="188"/>
    </location>
    <ligand>
        <name>heme b</name>
        <dbReference type="ChEBI" id="CHEBI:60344"/>
        <label>1</label>
    </ligand>
    <ligandPart>
        <name>Fe</name>
        <dbReference type="ChEBI" id="CHEBI:18248"/>
    </ligandPart>
</feature>
<keyword evidence="12" id="KW-0534">Nitrate assimilation</keyword>
<keyword evidence="7" id="KW-0479">Metal-binding</keyword>
<dbReference type="SUPFAM" id="SSF103501">
    <property type="entry name" value="Respiratory nitrate reductase 1 gamma chain"/>
    <property type="match status" value="1"/>
</dbReference>
<dbReference type="Gene3D" id="1.20.950.20">
    <property type="entry name" value="Transmembrane di-heme cytochromes, Chain C"/>
    <property type="match status" value="1"/>
</dbReference>
<feature type="transmembrane region" description="Helical" evidence="17">
    <location>
        <begin position="88"/>
        <end position="108"/>
    </location>
</feature>
<dbReference type="InterPro" id="IPR023234">
    <property type="entry name" value="NarG-like_domain"/>
</dbReference>
<dbReference type="GO" id="GO:0160182">
    <property type="term" value="F:nitrate reductase (quinone) activity"/>
    <property type="evidence" value="ECO:0007669"/>
    <property type="project" value="UniProtKB-EC"/>
</dbReference>
<keyword evidence="8" id="KW-0249">Electron transport</keyword>
<evidence type="ECO:0000256" key="4">
    <source>
        <dbReference type="ARBA" id="ARBA00022475"/>
    </source>
</evidence>
<evidence type="ECO:0000256" key="17">
    <source>
        <dbReference type="SAM" id="Phobius"/>
    </source>
</evidence>
<dbReference type="InterPro" id="IPR051936">
    <property type="entry name" value="Heme-iron_electron_transfer"/>
</dbReference>
<dbReference type="Pfam" id="PF02665">
    <property type="entry name" value="Nitrate_red_gam"/>
    <property type="match status" value="1"/>
</dbReference>
<dbReference type="RefSeq" id="WP_126600004.1">
    <property type="nucleotide sequence ID" value="NZ_LR134510.1"/>
</dbReference>
<evidence type="ECO:0000256" key="5">
    <source>
        <dbReference type="ARBA" id="ARBA00022617"/>
    </source>
</evidence>
<dbReference type="EC" id="1.7.5.1" evidence="2"/>
<keyword evidence="11 16" id="KW-0408">Iron</keyword>
<evidence type="ECO:0000256" key="11">
    <source>
        <dbReference type="ARBA" id="ARBA00023004"/>
    </source>
</evidence>
<organism evidence="19 20">
    <name type="scientific">Actinobacillus delphinicola</name>
    <dbReference type="NCBI Taxonomy" id="51161"/>
    <lineage>
        <taxon>Bacteria</taxon>
        <taxon>Pseudomonadati</taxon>
        <taxon>Pseudomonadota</taxon>
        <taxon>Gammaproteobacteria</taxon>
        <taxon>Pasteurellales</taxon>
        <taxon>Pasteurellaceae</taxon>
        <taxon>Actinobacillus</taxon>
    </lineage>
</organism>
<feature type="transmembrane region" description="Helical" evidence="17">
    <location>
        <begin position="128"/>
        <end position="148"/>
    </location>
</feature>
<evidence type="ECO:0000256" key="16">
    <source>
        <dbReference type="PIRSR" id="PIRSR603816-1"/>
    </source>
</evidence>
<dbReference type="FunFam" id="1.20.950.20:FF:000001">
    <property type="entry name" value="Respiratory nitrate reductase subunit gamma"/>
    <property type="match status" value="1"/>
</dbReference>
<evidence type="ECO:0000256" key="12">
    <source>
        <dbReference type="ARBA" id="ARBA00023063"/>
    </source>
</evidence>
<evidence type="ECO:0000256" key="3">
    <source>
        <dbReference type="ARBA" id="ARBA00022448"/>
    </source>
</evidence>
<evidence type="ECO:0000259" key="18">
    <source>
        <dbReference type="Pfam" id="PF02665"/>
    </source>
</evidence>
<keyword evidence="13 17" id="KW-0472">Membrane</keyword>
<reference evidence="19 20" key="1">
    <citation type="submission" date="2018-12" db="EMBL/GenBank/DDBJ databases">
        <authorList>
            <consortium name="Pathogen Informatics"/>
        </authorList>
    </citation>
    <scope>NUCLEOTIDE SEQUENCE [LARGE SCALE GENOMIC DNA]</scope>
    <source>
        <strain evidence="19 20">NCTC12871</strain>
    </source>
</reference>
<evidence type="ECO:0000256" key="8">
    <source>
        <dbReference type="ARBA" id="ARBA00022982"/>
    </source>
</evidence>
<dbReference type="EMBL" id="LR134510">
    <property type="protein sequence ID" value="VEJ09788.1"/>
    <property type="molecule type" value="Genomic_DNA"/>
</dbReference>
<evidence type="ECO:0000256" key="6">
    <source>
        <dbReference type="ARBA" id="ARBA00022692"/>
    </source>
</evidence>
<dbReference type="Proteomes" id="UP000279799">
    <property type="component" value="Chromosome"/>
</dbReference>
<dbReference type="GO" id="GO:0009055">
    <property type="term" value="F:electron transfer activity"/>
    <property type="evidence" value="ECO:0007669"/>
    <property type="project" value="TreeGrafter"/>
</dbReference>
<dbReference type="InterPro" id="IPR003816">
    <property type="entry name" value="Nitrate_red_gam"/>
</dbReference>
<dbReference type="InterPro" id="IPR036197">
    <property type="entry name" value="NarG-like_sf"/>
</dbReference>
<feature type="domain" description="NarG-like" evidence="18">
    <location>
        <begin position="5"/>
        <end position="225"/>
    </location>
</feature>
<dbReference type="GO" id="GO:0042128">
    <property type="term" value="P:nitrate assimilation"/>
    <property type="evidence" value="ECO:0007669"/>
    <property type="project" value="UniProtKB-KW"/>
</dbReference>
<gene>
    <name evidence="19" type="primary">narI</name>
    <name evidence="19" type="ORF">NCTC12871_01273</name>
</gene>
<evidence type="ECO:0000256" key="2">
    <source>
        <dbReference type="ARBA" id="ARBA00012500"/>
    </source>
</evidence>
<feature type="binding site" description="axial binding residue" evidence="16">
    <location>
        <position position="206"/>
    </location>
    <ligand>
        <name>heme b</name>
        <dbReference type="ChEBI" id="CHEBI:60344"/>
        <label>1</label>
    </ligand>
    <ligandPart>
        <name>Fe</name>
        <dbReference type="ChEBI" id="CHEBI:18248"/>
    </ligandPart>
</feature>
<keyword evidence="6 17" id="KW-0812">Transmembrane</keyword>
<evidence type="ECO:0000256" key="7">
    <source>
        <dbReference type="ARBA" id="ARBA00022723"/>
    </source>
</evidence>
<dbReference type="GO" id="GO:0019645">
    <property type="term" value="P:anaerobic electron transport chain"/>
    <property type="evidence" value="ECO:0007669"/>
    <property type="project" value="UniProtKB-ARBA"/>
</dbReference>
<accession>A0A448TV29</accession>
<sequence>MHNLNLFLFGVYPYIAIAVCIVGCIIRYDAQPYNWRAGSSQMLSKKGTVFTNNLFHIGILLIVIGHTFGLLTPKSVYEKFVTPEQHQIFAMVAGGTAGTMVFIGLILLMLRRWREPRVNRTSSTGDKIILWLLLAQVVLGLMTLFVSYQHLDGITLEHIENYFQSFFYFGTFQSYEGIENISIIYKAHIILGFTLILIIPFSRLHHALSAPIWYFGRRYQIVRTRFALNKSRY</sequence>
<feature type="binding site" description="axial binding residue" evidence="16">
    <location>
        <position position="66"/>
    </location>
    <ligand>
        <name>heme b</name>
        <dbReference type="ChEBI" id="CHEBI:60344"/>
        <label>2</label>
    </ligand>
    <ligandPart>
        <name>Fe</name>
        <dbReference type="ChEBI" id="CHEBI:18248"/>
    </ligandPart>
</feature>
<comment type="subcellular location">
    <subcellularLocation>
        <location evidence="1">Cell membrane</location>
        <topology evidence="1">Multi-pass membrane protein</topology>
    </subcellularLocation>
</comment>
<keyword evidence="9 17" id="KW-1133">Transmembrane helix</keyword>
<evidence type="ECO:0000313" key="20">
    <source>
        <dbReference type="Proteomes" id="UP000279799"/>
    </source>
</evidence>
<dbReference type="GO" id="GO:0005886">
    <property type="term" value="C:plasma membrane"/>
    <property type="evidence" value="ECO:0007669"/>
    <property type="project" value="UniProtKB-SubCell"/>
</dbReference>
<evidence type="ECO:0000256" key="9">
    <source>
        <dbReference type="ARBA" id="ARBA00022989"/>
    </source>
</evidence>
<dbReference type="GO" id="GO:0020037">
    <property type="term" value="F:heme binding"/>
    <property type="evidence" value="ECO:0007669"/>
    <property type="project" value="TreeGrafter"/>
</dbReference>
<evidence type="ECO:0000256" key="1">
    <source>
        <dbReference type="ARBA" id="ARBA00004651"/>
    </source>
</evidence>
<name>A0A448TV29_9PAST</name>